<dbReference type="Proteomes" id="UP000651057">
    <property type="component" value="Unassembled WGS sequence"/>
</dbReference>
<proteinExistence type="predicted"/>
<organism evidence="1 2">
    <name type="scientific">Aquimarina mytili</name>
    <dbReference type="NCBI Taxonomy" id="874423"/>
    <lineage>
        <taxon>Bacteria</taxon>
        <taxon>Pseudomonadati</taxon>
        <taxon>Bacteroidota</taxon>
        <taxon>Flavobacteriia</taxon>
        <taxon>Flavobacteriales</taxon>
        <taxon>Flavobacteriaceae</taxon>
        <taxon>Aquimarina</taxon>
    </lineage>
</organism>
<comment type="caution">
    <text evidence="1">The sequence shown here is derived from an EMBL/GenBank/DDBJ whole genome shotgun (WGS) entry which is preliminary data.</text>
</comment>
<keyword evidence="2" id="KW-1185">Reference proteome</keyword>
<dbReference type="RefSeq" id="WP_201921603.1">
    <property type="nucleotide sequence ID" value="NZ_BAABAX010000014.1"/>
</dbReference>
<reference evidence="1" key="1">
    <citation type="submission" date="2021-01" db="EMBL/GenBank/DDBJ databases">
        <authorList>
            <person name="Zhong Y.L."/>
        </authorList>
    </citation>
    <scope>NUCLEOTIDE SEQUENCE</scope>
    <source>
        <strain evidence="1">KCTC 23302</strain>
    </source>
</reference>
<evidence type="ECO:0000313" key="1">
    <source>
        <dbReference type="EMBL" id="MBL0684741.1"/>
    </source>
</evidence>
<sequence length="120" mass="14331">MDKELAKYIIKYYGGLLNDYERKAYQHILSMSKLGWRRKNKKLLKAYESKGWISTDPKVLELIKNGTEEFFRITAQRILNDHNEQIFINNCSKCKKLTRTPEARQCRHCGNKWFDESKPE</sequence>
<dbReference type="AlphaFoldDB" id="A0A936ZYM6"/>
<accession>A0A936ZYM6</accession>
<dbReference type="EMBL" id="JAERQJ010000006">
    <property type="protein sequence ID" value="MBL0684741.1"/>
    <property type="molecule type" value="Genomic_DNA"/>
</dbReference>
<name>A0A936ZYM6_9FLAO</name>
<evidence type="ECO:0000313" key="2">
    <source>
        <dbReference type="Proteomes" id="UP000651057"/>
    </source>
</evidence>
<gene>
    <name evidence="1" type="ORF">JJQ60_14515</name>
</gene>
<protein>
    <submittedName>
        <fullName evidence="1">Uncharacterized protein</fullName>
    </submittedName>
</protein>